<dbReference type="RefSeq" id="WP_013452539.1">
    <property type="nucleotide sequence ID" value="NC_014759.1"/>
</dbReference>
<gene>
    <name evidence="3" type="ordered locus">Ftrac_0381</name>
</gene>
<dbReference type="SMART" id="SM00487">
    <property type="entry name" value="DEXDc"/>
    <property type="match status" value="1"/>
</dbReference>
<dbReference type="GO" id="GO:0003676">
    <property type="term" value="F:nucleic acid binding"/>
    <property type="evidence" value="ECO:0007669"/>
    <property type="project" value="InterPro"/>
</dbReference>
<dbReference type="HOGENOM" id="CLU_017774_0_0_10"/>
<evidence type="ECO:0000313" key="3">
    <source>
        <dbReference type="EMBL" id="ADR20388.1"/>
    </source>
</evidence>
<dbReference type="Pfam" id="PF13307">
    <property type="entry name" value="Helicase_C_2"/>
    <property type="match status" value="1"/>
</dbReference>
<keyword evidence="3" id="KW-0378">Hydrolase</keyword>
<accession>E4TND1</accession>
<dbReference type="GO" id="GO:0006139">
    <property type="term" value="P:nucleobase-containing compound metabolic process"/>
    <property type="evidence" value="ECO:0007669"/>
    <property type="project" value="InterPro"/>
</dbReference>
<feature type="domain" description="Helicase ATP-binding" evidence="2">
    <location>
        <begin position="44"/>
        <end position="312"/>
    </location>
</feature>
<dbReference type="GO" id="GO:0004386">
    <property type="term" value="F:helicase activity"/>
    <property type="evidence" value="ECO:0007669"/>
    <property type="project" value="UniProtKB-KW"/>
</dbReference>
<dbReference type="EMBL" id="CP002349">
    <property type="protein sequence ID" value="ADR20388.1"/>
    <property type="molecule type" value="Genomic_DNA"/>
</dbReference>
<dbReference type="CDD" id="cd00046">
    <property type="entry name" value="SF2-N"/>
    <property type="match status" value="1"/>
</dbReference>
<feature type="region of interest" description="Disordered" evidence="1">
    <location>
        <begin position="1"/>
        <end position="21"/>
    </location>
</feature>
<dbReference type="Pfam" id="PF00270">
    <property type="entry name" value="DEAD"/>
    <property type="match status" value="1"/>
</dbReference>
<dbReference type="OrthoDB" id="366844at2"/>
<dbReference type="SMART" id="SM00491">
    <property type="entry name" value="HELICc2"/>
    <property type="match status" value="1"/>
</dbReference>
<protein>
    <submittedName>
        <fullName evidence="3">DEAD/DEAH box helicase domain protein</fullName>
    </submittedName>
</protein>
<dbReference type="eggNOG" id="COG1199">
    <property type="taxonomic scope" value="Bacteria"/>
</dbReference>
<dbReference type="AlphaFoldDB" id="E4TND1"/>
<evidence type="ECO:0000313" key="4">
    <source>
        <dbReference type="Proteomes" id="UP000008720"/>
    </source>
</evidence>
<dbReference type="Gene3D" id="3.40.50.300">
    <property type="entry name" value="P-loop containing nucleotide triphosphate hydrolases"/>
    <property type="match status" value="2"/>
</dbReference>
<evidence type="ECO:0000256" key="1">
    <source>
        <dbReference type="SAM" id="MobiDB-lite"/>
    </source>
</evidence>
<keyword evidence="3" id="KW-0067">ATP-binding</keyword>
<sequence length="864" mass="98550">MAFKSFDESEENVPNSPDQILRDLPRRKIPDVLHHQGEIMKSYAKTGANAADVALQLPTGSGKTLVGLLIAEWRKRKYAEKVVYICPTVQLVNQVVEQANEQYGLTVNGFTGPSSKYDPTKRAEYNNGLKVAVTTYSALFNSNPFFNDPDTIILDDAHSAENYIASLWTLQIERENPKHKIVHSSISSILKSKMKATNHARLIGESDSIYDLSWVDKIPGPDLFDIREELASVLDAQTRDTDLIHPWSMLKDHLDACQLYVSTSDILIRPLIPPTWSHFPFQNANQRIFMSATLGQGGDLERLTGRNKILRLPIPEGWEKQGIGRRFFMFPEMSLSENQNKILRHKLMKMAGRSVILVPNDRIQKEIKSEIQKELGFHTFNALQIEKSKSEFIESDNAVVVVANRYDGIDFPGNSSRLLFVNGLPKATNAQEKFLMSKMGANLLFNDRIQTRVLQAIGRCTRSMEDYSAVVITGSELPDYFSSQKRRSYLHPELQSELKFGIKESIDTDADNFIENFEIFLKNDAQWEKVNKKIIKDRSDIIQKNFPAMAELQEVVSDEINYQKAMWKSDYTDALYYSEKVIGKLLSDELKGYRALWHYLGGNCAYFNALYSSGNESYMQKARDHYSTSKKATTGIPWLVNLSKYQPTKVVEEYEDKDIILNQIENIEKNFVRLGTLHDRKYAQKESEILSGLESNQTFENAHKELGNILGFDSYKVENDASPDPYWIIENLCIVFEDHAGADENSALSANKARQVSSHPDWIIKNTDLDDTAIIISVLITPVKKVSIGGESFTKNFSYWELKEFKKWAHNALSILREMRKSFVEAGDLSWRSEAVNILEKNHLDMMSLINHFKDNVASKYLDV</sequence>
<dbReference type="InterPro" id="IPR014001">
    <property type="entry name" value="Helicase_ATP-bd"/>
</dbReference>
<evidence type="ECO:0000259" key="2">
    <source>
        <dbReference type="PROSITE" id="PS51192"/>
    </source>
</evidence>
<dbReference type="STRING" id="643867.Ftrac_0381"/>
<keyword evidence="4" id="KW-1185">Reference proteome</keyword>
<name>E4TND1_MARTH</name>
<dbReference type="eggNOG" id="COG1204">
    <property type="taxonomic scope" value="Bacteria"/>
</dbReference>
<dbReference type="GO" id="GO:0005524">
    <property type="term" value="F:ATP binding"/>
    <property type="evidence" value="ECO:0007669"/>
    <property type="project" value="InterPro"/>
</dbReference>
<keyword evidence="3" id="KW-0547">Nucleotide-binding</keyword>
<dbReference type="GO" id="GO:0016818">
    <property type="term" value="F:hydrolase activity, acting on acid anhydrides, in phosphorus-containing anhydrides"/>
    <property type="evidence" value="ECO:0007669"/>
    <property type="project" value="InterPro"/>
</dbReference>
<dbReference type="SUPFAM" id="SSF52540">
    <property type="entry name" value="P-loop containing nucleoside triphosphate hydrolases"/>
    <property type="match status" value="2"/>
</dbReference>
<organism evidence="3 4">
    <name type="scientific">Marivirga tractuosa (strain ATCC 23168 / DSM 4126 / NBRC 15989 / NCIMB 1408 / VKM B-1430 / H-43)</name>
    <name type="common">Microscilla tractuosa</name>
    <name type="synonym">Flexibacter tractuosus</name>
    <dbReference type="NCBI Taxonomy" id="643867"/>
    <lineage>
        <taxon>Bacteria</taxon>
        <taxon>Pseudomonadati</taxon>
        <taxon>Bacteroidota</taxon>
        <taxon>Cytophagia</taxon>
        <taxon>Cytophagales</taxon>
        <taxon>Marivirgaceae</taxon>
        <taxon>Marivirga</taxon>
    </lineage>
</organism>
<dbReference type="PROSITE" id="PS51192">
    <property type="entry name" value="HELICASE_ATP_BIND_1"/>
    <property type="match status" value="1"/>
</dbReference>
<proteinExistence type="predicted"/>
<dbReference type="InterPro" id="IPR006555">
    <property type="entry name" value="ATP-dep_Helicase_C"/>
</dbReference>
<dbReference type="Proteomes" id="UP000008720">
    <property type="component" value="Chromosome"/>
</dbReference>
<dbReference type="InterPro" id="IPR027417">
    <property type="entry name" value="P-loop_NTPase"/>
</dbReference>
<keyword evidence="3" id="KW-0347">Helicase</keyword>
<dbReference type="KEGG" id="mtt:Ftrac_0381"/>
<reference evidence="3 4" key="1">
    <citation type="journal article" date="2011" name="Stand. Genomic Sci.">
        <title>Complete genome sequence of Marivirga tractuosa type strain (H-43).</title>
        <authorList>
            <person name="Pagani I."/>
            <person name="Chertkov O."/>
            <person name="Lapidus A."/>
            <person name="Lucas S."/>
            <person name="Del Rio T.G."/>
            <person name="Tice H."/>
            <person name="Copeland A."/>
            <person name="Cheng J.F."/>
            <person name="Nolan M."/>
            <person name="Saunders E."/>
            <person name="Pitluck S."/>
            <person name="Held B."/>
            <person name="Goodwin L."/>
            <person name="Liolios K."/>
            <person name="Ovchinikova G."/>
            <person name="Ivanova N."/>
            <person name="Mavromatis K."/>
            <person name="Pati A."/>
            <person name="Chen A."/>
            <person name="Palaniappan K."/>
            <person name="Land M."/>
            <person name="Hauser L."/>
            <person name="Jeffries C.D."/>
            <person name="Detter J.C."/>
            <person name="Han C."/>
            <person name="Tapia R."/>
            <person name="Ngatchou-Djao O.D."/>
            <person name="Rohde M."/>
            <person name="Goker M."/>
            <person name="Spring S."/>
            <person name="Sikorski J."/>
            <person name="Woyke T."/>
            <person name="Bristow J."/>
            <person name="Eisen J.A."/>
            <person name="Markowitz V."/>
            <person name="Hugenholtz P."/>
            <person name="Klenk H.P."/>
            <person name="Kyrpides N.C."/>
        </authorList>
    </citation>
    <scope>NUCLEOTIDE SEQUENCE [LARGE SCALE GENOMIC DNA]</scope>
    <source>
        <strain evidence="4">ATCC 23168 / DSM 4126 / NBRC 15989 / NCIMB 1408 / VKM B-1430 / H-43</strain>
    </source>
</reference>
<dbReference type="InterPro" id="IPR011545">
    <property type="entry name" value="DEAD/DEAH_box_helicase_dom"/>
</dbReference>